<proteinExistence type="predicted"/>
<dbReference type="Pfam" id="PF10604">
    <property type="entry name" value="Polyketide_cyc2"/>
    <property type="match status" value="1"/>
</dbReference>
<evidence type="ECO:0000313" key="1">
    <source>
        <dbReference type="EMBL" id="MDG5482360.1"/>
    </source>
</evidence>
<keyword evidence="2" id="KW-1185">Reference proteome</keyword>
<name>A0ABT6GLS4_MYCGU</name>
<dbReference type="PANTHER" id="PTHR39683">
    <property type="entry name" value="CONSERVED PROTEIN TB16.3"/>
    <property type="match status" value="1"/>
</dbReference>
<dbReference type="InterPro" id="IPR019587">
    <property type="entry name" value="Polyketide_cyclase/dehydratase"/>
</dbReference>
<evidence type="ECO:0000313" key="2">
    <source>
        <dbReference type="Proteomes" id="UP001154266"/>
    </source>
</evidence>
<dbReference type="Proteomes" id="UP001154266">
    <property type="component" value="Unassembled WGS sequence"/>
</dbReference>
<organism evidence="1 2">
    <name type="scientific">Mycolicibacterium gadium</name>
    <name type="common">Mycobacterium gadium</name>
    <dbReference type="NCBI Taxonomy" id="1794"/>
    <lineage>
        <taxon>Bacteria</taxon>
        <taxon>Bacillati</taxon>
        <taxon>Actinomycetota</taxon>
        <taxon>Actinomycetes</taxon>
        <taxon>Mycobacteriales</taxon>
        <taxon>Mycobacteriaceae</taxon>
        <taxon>Mycolicibacterium</taxon>
    </lineage>
</organism>
<dbReference type="CDD" id="cd07819">
    <property type="entry name" value="SRPBCC_2"/>
    <property type="match status" value="1"/>
</dbReference>
<gene>
    <name evidence="1" type="ORF">MNO81_06070</name>
</gene>
<dbReference type="RefSeq" id="WP_278220222.1">
    <property type="nucleotide sequence ID" value="NZ_JAKZMO010000004.1"/>
</dbReference>
<reference evidence="1" key="1">
    <citation type="journal article" date="2023" name="Environ. Microbiol.">
        <title>The 2-methylpropene degradation pathway in Mycobacteriaceae family strains.</title>
        <authorList>
            <person name="Helbich S."/>
            <person name="Barrantes I."/>
            <person name="Dos Anjos Borges L.G."/>
            <person name="Pieper D.H."/>
            <person name="Vainshtein Y."/>
            <person name="Sohn K."/>
            <person name="Engesser K.H."/>
        </authorList>
    </citation>
    <scope>NUCLEOTIDE SEQUENCE</scope>
    <source>
        <strain evidence="1">IBE100</strain>
    </source>
</reference>
<dbReference type="Gene3D" id="3.30.530.20">
    <property type="match status" value="1"/>
</dbReference>
<protein>
    <submittedName>
        <fullName evidence="1">SRPBCC family protein</fullName>
    </submittedName>
</protein>
<sequence length="151" mass="17106">MSLHDVRELLIEASSDEVLDVMLDLEALPEWSPAHLASTILERDESGRPLRSKSRIQVAGFTDDVVIALHYHPDGYSSRLEAATHLREQNVRYSLTPDPNGTRVRFEITVEPTLPVPGFILQRVTQGLRHTATEGLRQRVLALQRRNSKFD</sequence>
<comment type="caution">
    <text evidence="1">The sequence shown here is derived from an EMBL/GenBank/DDBJ whole genome shotgun (WGS) entry which is preliminary data.</text>
</comment>
<accession>A0ABT6GLS4</accession>
<dbReference type="SUPFAM" id="SSF55961">
    <property type="entry name" value="Bet v1-like"/>
    <property type="match status" value="1"/>
</dbReference>
<dbReference type="PANTHER" id="PTHR39683:SF4">
    <property type="entry name" value="COENZYME Q-BINDING PROTEIN COQ10 START DOMAIN-CONTAINING PROTEIN"/>
    <property type="match status" value="1"/>
</dbReference>
<dbReference type="EMBL" id="JAKZMO010000004">
    <property type="protein sequence ID" value="MDG5482360.1"/>
    <property type="molecule type" value="Genomic_DNA"/>
</dbReference>
<dbReference type="InterPro" id="IPR023393">
    <property type="entry name" value="START-like_dom_sf"/>
</dbReference>